<gene>
    <name evidence="2" type="ORF">Anas_13541</name>
</gene>
<evidence type="ECO:0000313" key="3">
    <source>
        <dbReference type="Proteomes" id="UP000326759"/>
    </source>
</evidence>
<reference evidence="2 3" key="1">
    <citation type="journal article" date="2019" name="PLoS Biol.">
        <title>Sex chromosomes control vertical transmission of feminizing Wolbachia symbionts in an isopod.</title>
        <authorList>
            <person name="Becking T."/>
            <person name="Chebbi M.A."/>
            <person name="Giraud I."/>
            <person name="Moumen B."/>
            <person name="Laverre T."/>
            <person name="Caubet Y."/>
            <person name="Peccoud J."/>
            <person name="Gilbert C."/>
            <person name="Cordaux R."/>
        </authorList>
    </citation>
    <scope>NUCLEOTIDE SEQUENCE [LARGE SCALE GENOMIC DNA]</scope>
    <source>
        <strain evidence="2">ANa2</strain>
        <tissue evidence="2">Whole body excluding digestive tract and cuticle</tissue>
    </source>
</reference>
<dbReference type="Proteomes" id="UP000326759">
    <property type="component" value="Unassembled WGS sequence"/>
</dbReference>
<keyword evidence="3" id="KW-1185">Reference proteome</keyword>
<dbReference type="EMBL" id="SEYY01013866">
    <property type="protein sequence ID" value="KAB7500460.1"/>
    <property type="molecule type" value="Genomic_DNA"/>
</dbReference>
<evidence type="ECO:0000256" key="1">
    <source>
        <dbReference type="SAM" id="MobiDB-lite"/>
    </source>
</evidence>
<proteinExistence type="predicted"/>
<accession>A0A5N5T668</accession>
<sequence>MKRGVIEASGKSGTQNMGKKNFGDHLEGILDHEKNSFKFTDVKSQTESKVKCSELRGKKTMTY</sequence>
<evidence type="ECO:0000313" key="2">
    <source>
        <dbReference type="EMBL" id="KAB7500460.1"/>
    </source>
</evidence>
<dbReference type="AlphaFoldDB" id="A0A5N5T668"/>
<protein>
    <submittedName>
        <fullName evidence="2">Uncharacterized protein</fullName>
    </submittedName>
</protein>
<name>A0A5N5T668_9CRUS</name>
<comment type="caution">
    <text evidence="2">The sequence shown here is derived from an EMBL/GenBank/DDBJ whole genome shotgun (WGS) entry which is preliminary data.</text>
</comment>
<feature type="region of interest" description="Disordered" evidence="1">
    <location>
        <begin position="1"/>
        <end position="24"/>
    </location>
</feature>
<organism evidence="2 3">
    <name type="scientific">Armadillidium nasatum</name>
    <dbReference type="NCBI Taxonomy" id="96803"/>
    <lineage>
        <taxon>Eukaryota</taxon>
        <taxon>Metazoa</taxon>
        <taxon>Ecdysozoa</taxon>
        <taxon>Arthropoda</taxon>
        <taxon>Crustacea</taxon>
        <taxon>Multicrustacea</taxon>
        <taxon>Malacostraca</taxon>
        <taxon>Eumalacostraca</taxon>
        <taxon>Peracarida</taxon>
        <taxon>Isopoda</taxon>
        <taxon>Oniscidea</taxon>
        <taxon>Crinocheta</taxon>
        <taxon>Armadillidiidae</taxon>
        <taxon>Armadillidium</taxon>
    </lineage>
</organism>